<dbReference type="EMBL" id="AGJL01000019">
    <property type="protein sequence ID" value="EHP86932.1"/>
    <property type="molecule type" value="Genomic_DNA"/>
</dbReference>
<dbReference type="RefSeq" id="WP_007044340.1">
    <property type="nucleotide sequence ID" value="NZ_AGJL01000019.1"/>
</dbReference>
<reference evidence="1 2" key="1">
    <citation type="submission" date="2011-09" db="EMBL/GenBank/DDBJ databases">
        <title>The draft genome of Methanotorris formicicus Mc-S-70.</title>
        <authorList>
            <consortium name="US DOE Joint Genome Institute (JGI-PGF)"/>
            <person name="Lucas S."/>
            <person name="Han J."/>
            <person name="Lapidus A."/>
            <person name="Cheng J.-F."/>
            <person name="Goodwin L."/>
            <person name="Pitluck S."/>
            <person name="Peters L."/>
            <person name="Land M.L."/>
            <person name="Hauser L."/>
            <person name="Sieprawska-Lupa M."/>
            <person name="Takai K."/>
            <person name="Miyazaki J."/>
            <person name="Whitman W."/>
            <person name="Woyke T.J."/>
        </authorList>
    </citation>
    <scope>NUCLEOTIDE SEQUENCE [LARGE SCALE GENOMIC DNA]</scope>
    <source>
        <strain evidence="1 2">Mc-S-70</strain>
    </source>
</reference>
<dbReference type="Proteomes" id="UP000003706">
    <property type="component" value="Unassembled WGS sequence"/>
</dbReference>
<dbReference type="STRING" id="647171.MetfoDRAFT_0901"/>
<organism evidence="1 2">
    <name type="scientific">Methanotorris formicicus Mc-S-70</name>
    <dbReference type="NCBI Taxonomy" id="647171"/>
    <lineage>
        <taxon>Archaea</taxon>
        <taxon>Methanobacteriati</taxon>
        <taxon>Methanobacteriota</taxon>
        <taxon>Methanomada group</taxon>
        <taxon>Methanococci</taxon>
        <taxon>Methanococcales</taxon>
        <taxon>Methanocaldococcaceae</taxon>
        <taxon>Methanotorris</taxon>
    </lineage>
</organism>
<name>H1KYM8_9EURY</name>
<evidence type="ECO:0000313" key="1">
    <source>
        <dbReference type="EMBL" id="EHP86932.1"/>
    </source>
</evidence>
<proteinExistence type="predicted"/>
<gene>
    <name evidence="1" type="ORF">MetfoDRAFT_0901</name>
</gene>
<evidence type="ECO:0000313" key="2">
    <source>
        <dbReference type="Proteomes" id="UP000003706"/>
    </source>
</evidence>
<keyword evidence="2" id="KW-1185">Reference proteome</keyword>
<dbReference type="OrthoDB" id="65396at2157"/>
<protein>
    <submittedName>
        <fullName evidence="1">Uncharacterized protein</fullName>
    </submittedName>
</protein>
<comment type="caution">
    <text evidence="1">The sequence shown here is derived from an EMBL/GenBank/DDBJ whole genome shotgun (WGS) entry which is preliminary data.</text>
</comment>
<accession>H1KYM8</accession>
<sequence length="64" mass="7695">MLRISLLAYFVSENQIMNRFWTNIKGFKKKYVFCMLSVVTAQILAIYNLKTYKYPLIRIKDVRV</sequence>
<dbReference type="AlphaFoldDB" id="H1KYM8"/>